<proteinExistence type="inferred from homology"/>
<dbReference type="CDD" id="cd00569">
    <property type="entry name" value="HTH_Hin_like"/>
    <property type="match status" value="1"/>
</dbReference>
<evidence type="ECO:0000256" key="4">
    <source>
        <dbReference type="ARBA" id="ARBA00023172"/>
    </source>
</evidence>
<dbReference type="PROSITE" id="PS00398">
    <property type="entry name" value="RECOMBINASES_2"/>
    <property type="match status" value="1"/>
</dbReference>
<dbReference type="SMART" id="SM00857">
    <property type="entry name" value="Resolvase"/>
    <property type="match status" value="1"/>
</dbReference>
<dbReference type="Pfam" id="PF00239">
    <property type="entry name" value="Resolvase"/>
    <property type="match status" value="1"/>
</dbReference>
<name>A0A0D7UVV7_9GAMM</name>
<dbReference type="PROSITE" id="PS00397">
    <property type="entry name" value="RECOMBINASES_1"/>
    <property type="match status" value="1"/>
</dbReference>
<dbReference type="InterPro" id="IPR009057">
    <property type="entry name" value="Homeodomain-like_sf"/>
</dbReference>
<dbReference type="PANTHER" id="PTHR30461:SF26">
    <property type="entry name" value="RESOLVASE HOMOLOG YNEB"/>
    <property type="match status" value="1"/>
</dbReference>
<feature type="active site" description="O-(5'-phospho-DNA)-serine intermediate" evidence="5 6">
    <location>
        <position position="9"/>
    </location>
</feature>
<dbReference type="CDD" id="cd03768">
    <property type="entry name" value="SR_ResInv"/>
    <property type="match status" value="1"/>
</dbReference>
<evidence type="ECO:0000313" key="7">
    <source>
        <dbReference type="EMBL" id="BCA90932.1"/>
    </source>
</evidence>
<dbReference type="InterPro" id="IPR050639">
    <property type="entry name" value="SSR_resolvase"/>
</dbReference>
<evidence type="ECO:0000313" key="8">
    <source>
        <dbReference type="Proteomes" id="UP000503197"/>
    </source>
</evidence>
<dbReference type="RefSeq" id="WP_044630006.1">
    <property type="nucleotide sequence ID" value="NZ_AP022821.1"/>
</dbReference>
<dbReference type="SUPFAM" id="SSF46689">
    <property type="entry name" value="Homeodomain-like"/>
    <property type="match status" value="1"/>
</dbReference>
<dbReference type="AlphaFoldDB" id="A0A0D7UVV7"/>
<keyword evidence="4" id="KW-0233">DNA recombination</keyword>
<dbReference type="GO" id="GO:0015074">
    <property type="term" value="P:DNA integration"/>
    <property type="evidence" value="ECO:0007669"/>
    <property type="project" value="UniProtKB-KW"/>
</dbReference>
<dbReference type="InterPro" id="IPR036162">
    <property type="entry name" value="Resolvase-like_N_sf"/>
</dbReference>
<accession>A0A0D7UVV7</accession>
<dbReference type="InterPro" id="IPR006119">
    <property type="entry name" value="Resolv_N"/>
</dbReference>
<evidence type="ECO:0000256" key="5">
    <source>
        <dbReference type="PIRSR" id="PIRSR606118-50"/>
    </source>
</evidence>
<reference evidence="7 8" key="1">
    <citation type="submission" date="2020-02" db="EMBL/GenBank/DDBJ databases">
        <title>Complete Genome Sequence of Halomonas meridiana strain BAA-801, Isolated from Deep Sea Thermal Vent.</title>
        <authorList>
            <person name="Takahashi Y."/>
            <person name="Takahashi H."/>
            <person name="Galipon J."/>
            <person name="Arakawa K."/>
        </authorList>
    </citation>
    <scope>NUCLEOTIDE SEQUENCE [LARGE SCALE GENOMIC DNA]</scope>
    <source>
        <strain evidence="7 8">Slthf1</strain>
    </source>
</reference>
<sequence>MKIGYARVSTTDQDLSSQVESLEAAGCERIWEAKLSGVSDEHESKLGEAINFVRDGDVLLVTRLDRLGRSLAKILKVIETIHEKGATIKTLDGTLDTSNTSPLAKAMINLCGTFAQLERDLILDRTSEGRERAKAKGTHMGRPPALSEKEIKDIYRRLDNGESIASIARRYKVSRPTITRYRDKRTKDQI</sequence>
<dbReference type="GO" id="GO:0000150">
    <property type="term" value="F:DNA strand exchange activity"/>
    <property type="evidence" value="ECO:0007669"/>
    <property type="project" value="InterPro"/>
</dbReference>
<evidence type="ECO:0000256" key="2">
    <source>
        <dbReference type="ARBA" id="ARBA00022908"/>
    </source>
</evidence>
<dbReference type="PROSITE" id="PS51736">
    <property type="entry name" value="RECOMBINASES_3"/>
    <property type="match status" value="1"/>
</dbReference>
<organism evidence="7 8">
    <name type="scientific">Vreelandella aquamarina</name>
    <dbReference type="NCBI Taxonomy" id="77097"/>
    <lineage>
        <taxon>Bacteria</taxon>
        <taxon>Pseudomonadati</taxon>
        <taxon>Pseudomonadota</taxon>
        <taxon>Gammaproteobacteria</taxon>
        <taxon>Oceanospirillales</taxon>
        <taxon>Halomonadaceae</taxon>
        <taxon>Vreelandella</taxon>
    </lineage>
</organism>
<dbReference type="Gene3D" id="1.10.10.60">
    <property type="entry name" value="Homeodomain-like"/>
    <property type="match status" value="1"/>
</dbReference>
<comment type="similarity">
    <text evidence="1">Belongs to the site-specific recombinase resolvase family.</text>
</comment>
<dbReference type="Pfam" id="PF02796">
    <property type="entry name" value="HTH_7"/>
    <property type="match status" value="1"/>
</dbReference>
<evidence type="ECO:0000256" key="6">
    <source>
        <dbReference type="PROSITE-ProRule" id="PRU10137"/>
    </source>
</evidence>
<keyword evidence="2" id="KW-0229">DNA integration</keyword>
<dbReference type="Gene3D" id="3.40.50.1390">
    <property type="entry name" value="Resolvase, N-terminal catalytic domain"/>
    <property type="match status" value="1"/>
</dbReference>
<dbReference type="InterPro" id="IPR006120">
    <property type="entry name" value="Resolvase_HTH_dom"/>
</dbReference>
<dbReference type="EMBL" id="AP022821">
    <property type="protein sequence ID" value="BCA90932.1"/>
    <property type="molecule type" value="Genomic_DNA"/>
</dbReference>
<evidence type="ECO:0000256" key="3">
    <source>
        <dbReference type="ARBA" id="ARBA00023125"/>
    </source>
</evidence>
<dbReference type="Proteomes" id="UP000503197">
    <property type="component" value="Chromosome"/>
</dbReference>
<keyword evidence="3" id="KW-0238">DNA-binding</keyword>
<evidence type="ECO:0000256" key="1">
    <source>
        <dbReference type="ARBA" id="ARBA00009913"/>
    </source>
</evidence>
<protein>
    <submittedName>
        <fullName evidence="7">Recombinase family protein</fullName>
    </submittedName>
</protein>
<dbReference type="PANTHER" id="PTHR30461">
    <property type="entry name" value="DNA-INVERTASE FROM LAMBDOID PROPHAGE"/>
    <property type="match status" value="1"/>
</dbReference>
<dbReference type="SUPFAM" id="SSF53041">
    <property type="entry name" value="Resolvase-like"/>
    <property type="match status" value="1"/>
</dbReference>
<gene>
    <name evidence="7" type="ORF">HMSLTHF_07070</name>
</gene>
<dbReference type="OrthoDB" id="9786476at2"/>
<dbReference type="InterPro" id="IPR006118">
    <property type="entry name" value="Recombinase_CS"/>
</dbReference>
<dbReference type="GO" id="GO:0003677">
    <property type="term" value="F:DNA binding"/>
    <property type="evidence" value="ECO:0007669"/>
    <property type="project" value="UniProtKB-KW"/>
</dbReference>